<sequence>MTKLPVEIIPYFEQAGWMKGRKIDLSNLLKNEFGKYPDNYLIFISEFLDLKVHNIGEREIRIRGESRKIKYDNYIHFDLMYDEELMIDSEGEDGAIKYYSDLMGKKLYPIGMVRDDFTAAVDESLAIYIFNTGILGCVKVHDDPYQGLKNILKNDLYTHAYILEEEGEHKGKWFKRKVPKR</sequence>
<evidence type="ECO:0000313" key="2">
    <source>
        <dbReference type="Proteomes" id="UP000576082"/>
    </source>
</evidence>
<evidence type="ECO:0000313" key="1">
    <source>
        <dbReference type="EMBL" id="NME72990.1"/>
    </source>
</evidence>
<reference evidence="1 2" key="1">
    <citation type="submission" date="2020-04" db="EMBL/GenBank/DDBJ databases">
        <title>Flammeovirga sp. SR4, a novel species isolated from seawater.</title>
        <authorList>
            <person name="Wang X."/>
        </authorList>
    </citation>
    <scope>NUCLEOTIDE SEQUENCE [LARGE SCALE GENOMIC DNA]</scope>
    <source>
        <strain evidence="1 2">ATCC 23126</strain>
    </source>
</reference>
<accession>A0A7X9S243</accession>
<organism evidence="1 2">
    <name type="scientific">Flammeovirga aprica JL-4</name>
    <dbReference type="NCBI Taxonomy" id="694437"/>
    <lineage>
        <taxon>Bacteria</taxon>
        <taxon>Pseudomonadati</taxon>
        <taxon>Bacteroidota</taxon>
        <taxon>Cytophagia</taxon>
        <taxon>Cytophagales</taxon>
        <taxon>Flammeovirgaceae</taxon>
        <taxon>Flammeovirga</taxon>
    </lineage>
</organism>
<protein>
    <recommendedName>
        <fullName evidence="3">SUKH-3 immunity protein</fullName>
    </recommendedName>
</protein>
<keyword evidence="2" id="KW-1185">Reference proteome</keyword>
<evidence type="ECO:0008006" key="3">
    <source>
        <dbReference type="Google" id="ProtNLM"/>
    </source>
</evidence>
<dbReference type="RefSeq" id="WP_169661141.1">
    <property type="nucleotide sequence ID" value="NZ_JABANE010000278.1"/>
</dbReference>
<dbReference type="Proteomes" id="UP000576082">
    <property type="component" value="Unassembled WGS sequence"/>
</dbReference>
<name>A0A7X9S243_9BACT</name>
<gene>
    <name evidence="1" type="ORF">HHU12_33855</name>
</gene>
<dbReference type="AlphaFoldDB" id="A0A7X9S243"/>
<comment type="caution">
    <text evidence="1">The sequence shown here is derived from an EMBL/GenBank/DDBJ whole genome shotgun (WGS) entry which is preliminary data.</text>
</comment>
<dbReference type="EMBL" id="JABANE010000278">
    <property type="protein sequence ID" value="NME72990.1"/>
    <property type="molecule type" value="Genomic_DNA"/>
</dbReference>
<proteinExistence type="predicted"/>